<keyword evidence="1" id="KW-0812">Transmembrane</keyword>
<reference evidence="2 3" key="1">
    <citation type="submission" date="2020-04" db="EMBL/GenBank/DDBJ databases">
        <title>Description of novel Gluconacetobacter.</title>
        <authorList>
            <person name="Sombolestani A."/>
        </authorList>
    </citation>
    <scope>NUCLEOTIDE SEQUENCE [LARGE SCALE GENOMIC DNA]</scope>
    <source>
        <strain evidence="2 3">LMG 27724</strain>
    </source>
</reference>
<evidence type="ECO:0000313" key="2">
    <source>
        <dbReference type="EMBL" id="MBB2172733.1"/>
    </source>
</evidence>
<keyword evidence="1" id="KW-1133">Transmembrane helix</keyword>
<feature type="transmembrane region" description="Helical" evidence="1">
    <location>
        <begin position="148"/>
        <end position="171"/>
    </location>
</feature>
<name>A0A7W4J1E2_9PROT</name>
<comment type="caution">
    <text evidence="2">The sequence shown here is derived from an EMBL/GenBank/DDBJ whole genome shotgun (WGS) entry which is preliminary data.</text>
</comment>
<organism evidence="2 3">
    <name type="scientific">Gluconacetobacter asukensis</name>
    <dbReference type="NCBI Taxonomy" id="1017181"/>
    <lineage>
        <taxon>Bacteria</taxon>
        <taxon>Pseudomonadati</taxon>
        <taxon>Pseudomonadota</taxon>
        <taxon>Alphaproteobacteria</taxon>
        <taxon>Acetobacterales</taxon>
        <taxon>Acetobacteraceae</taxon>
        <taxon>Gluconacetobacter</taxon>
    </lineage>
</organism>
<keyword evidence="3" id="KW-1185">Reference proteome</keyword>
<sequence>MNSLPRSTPRLALLALDLAVNFAAPVLIYDRMHAGWGDVDALLASSLPPLLWSVGGFVYRRRIDALSLIALAGIALSLLAFVGGGSARLLELREQMATFLIGLAFLFSAAIGKPLIYPLARATMTRTSAQALADFDARRDDPPVRHTIMVMTLVWGCGLLANVAISVALIYSLPISTYLMVGPILGYATMGGLALWTILYRRYRTRHVTRDGAPTTNAT</sequence>
<feature type="transmembrane region" description="Helical" evidence="1">
    <location>
        <begin position="177"/>
        <end position="200"/>
    </location>
</feature>
<feature type="transmembrane region" description="Helical" evidence="1">
    <location>
        <begin position="66"/>
        <end position="90"/>
    </location>
</feature>
<dbReference type="NCBIfam" id="NF041646">
    <property type="entry name" value="VC0807_fam"/>
    <property type="match status" value="1"/>
</dbReference>
<dbReference type="RefSeq" id="WP_182979268.1">
    <property type="nucleotide sequence ID" value="NZ_BAABGB010000019.1"/>
</dbReference>
<dbReference type="EMBL" id="JABEQE010000009">
    <property type="protein sequence ID" value="MBB2172733.1"/>
    <property type="molecule type" value="Genomic_DNA"/>
</dbReference>
<gene>
    <name evidence="2" type="ORF">HLH35_11500</name>
</gene>
<feature type="transmembrane region" description="Helical" evidence="1">
    <location>
        <begin position="96"/>
        <end position="116"/>
    </location>
</feature>
<evidence type="ECO:0008006" key="4">
    <source>
        <dbReference type="Google" id="ProtNLM"/>
    </source>
</evidence>
<protein>
    <recommendedName>
        <fullName evidence="4">Intracellular septation protein A</fullName>
    </recommendedName>
</protein>
<evidence type="ECO:0000256" key="1">
    <source>
        <dbReference type="SAM" id="Phobius"/>
    </source>
</evidence>
<proteinExistence type="predicted"/>
<dbReference type="AlphaFoldDB" id="A0A7W4J1E2"/>
<accession>A0A7W4J1E2</accession>
<keyword evidence="1" id="KW-0472">Membrane</keyword>
<evidence type="ECO:0000313" key="3">
    <source>
        <dbReference type="Proteomes" id="UP000577891"/>
    </source>
</evidence>
<feature type="transmembrane region" description="Helical" evidence="1">
    <location>
        <begin position="12"/>
        <end position="29"/>
    </location>
</feature>
<feature type="transmembrane region" description="Helical" evidence="1">
    <location>
        <begin position="41"/>
        <end position="59"/>
    </location>
</feature>
<dbReference type="Proteomes" id="UP000577891">
    <property type="component" value="Unassembled WGS sequence"/>
</dbReference>